<dbReference type="SUPFAM" id="SSF53067">
    <property type="entry name" value="Actin-like ATPase domain"/>
    <property type="match status" value="2"/>
</dbReference>
<name>A0A1A0HFN5_9ASCO</name>
<protein>
    <submittedName>
        <fullName evidence="2">Actin-like ATPase domain-containing protein</fullName>
    </submittedName>
</protein>
<dbReference type="EMBL" id="LXTC01000001">
    <property type="protein sequence ID" value="OBA22707.1"/>
    <property type="molecule type" value="Genomic_DNA"/>
</dbReference>
<evidence type="ECO:0000256" key="1">
    <source>
        <dbReference type="RuleBase" id="RU000487"/>
    </source>
</evidence>
<sequence length="459" mass="49656">MPLFREENFLLVHVGSHETRVLFGLHESLAPPKISLPTVVYHDQATSQYRASNPAGEYAEIHPVVGSRVADMGGLKALLKFVLQLVIRKNPVLTINQIPMLLLTPSVSLSREAVEDLTRFVFETLELPAFNVLDLSVAASYGLGSTASAVVVNVGHEATQIVPVLGGLPLKYAARRLPVGGRTIDDELRKILPQFSAPQLAALKHSPIYEVMVDHEDSFYSHADLSEEKQGDGDADIDIAKIVSEGNGAPGALAPAEAAEGKPNCELQTNSFSFEGQMLSVGKERFQGAQRLVAALAEGIFASLAQVPDLDKRQECYDNLVLVGGTTNIAGLKQAVVLELCRRHVARPPPPKGSRREPAGVSSAILAYQLTSDMPEPAGDHSGGAQVPSSVKLIKYPEYFPAWKQPKERGGSWSEVYFLGAQIYAKQIYGANSNYGGDSFMDAEIYDERGPQAIWDVSL</sequence>
<reference evidence="2 3" key="1">
    <citation type="submission" date="2016-05" db="EMBL/GenBank/DDBJ databases">
        <title>Comparative genomics of biotechnologically important yeasts.</title>
        <authorList>
            <consortium name="DOE Joint Genome Institute"/>
            <person name="Riley R."/>
            <person name="Haridas S."/>
            <person name="Wolfe K.H."/>
            <person name="Lopes M.R."/>
            <person name="Hittinger C.T."/>
            <person name="Goker M."/>
            <person name="Salamov A."/>
            <person name="Wisecaver J."/>
            <person name="Long T.M."/>
            <person name="Aerts A.L."/>
            <person name="Barry K."/>
            <person name="Choi C."/>
            <person name="Clum A."/>
            <person name="Coughlan A.Y."/>
            <person name="Deshpande S."/>
            <person name="Douglass A.P."/>
            <person name="Hanson S.J."/>
            <person name="Klenk H.-P."/>
            <person name="LaButti K."/>
            <person name="Lapidus A."/>
            <person name="Lindquist E."/>
            <person name="Lipzen A."/>
            <person name="Meier-kolthoff J.P."/>
            <person name="Ohm R.A."/>
            <person name="Otillar R.P."/>
            <person name="Pangilinan J."/>
            <person name="Peng Y."/>
            <person name="Rokas A."/>
            <person name="Rosa C.A."/>
            <person name="Scheuner C."/>
            <person name="Sibirny A.A."/>
            <person name="Slot J.C."/>
            <person name="Stielow J.B."/>
            <person name="Sun H."/>
            <person name="Kurtzman C.P."/>
            <person name="Blackwell M."/>
            <person name="Grigoriev I.V."/>
            <person name="Jeffries T.W."/>
        </authorList>
    </citation>
    <scope>NUCLEOTIDE SEQUENCE [LARGE SCALE GENOMIC DNA]</scope>
    <source>
        <strain evidence="2 3">NRRL YB-4993</strain>
    </source>
</reference>
<gene>
    <name evidence="2" type="ORF">METBIDRAFT_9079</name>
</gene>
<comment type="similarity">
    <text evidence="1">Belongs to the actin family.</text>
</comment>
<accession>A0A1A0HFN5</accession>
<dbReference type="SMART" id="SM00268">
    <property type="entry name" value="ACTIN"/>
    <property type="match status" value="1"/>
</dbReference>
<keyword evidence="3" id="KW-1185">Reference proteome</keyword>
<organism evidence="2 3">
    <name type="scientific">Metschnikowia bicuspidata var. bicuspidata NRRL YB-4993</name>
    <dbReference type="NCBI Taxonomy" id="869754"/>
    <lineage>
        <taxon>Eukaryota</taxon>
        <taxon>Fungi</taxon>
        <taxon>Dikarya</taxon>
        <taxon>Ascomycota</taxon>
        <taxon>Saccharomycotina</taxon>
        <taxon>Pichiomycetes</taxon>
        <taxon>Metschnikowiaceae</taxon>
        <taxon>Metschnikowia</taxon>
    </lineage>
</organism>
<dbReference type="Proteomes" id="UP000092555">
    <property type="component" value="Unassembled WGS sequence"/>
</dbReference>
<dbReference type="Gene3D" id="3.90.640.60">
    <property type="match status" value="1"/>
</dbReference>
<evidence type="ECO:0000313" key="2">
    <source>
        <dbReference type="EMBL" id="OBA22707.1"/>
    </source>
</evidence>
<dbReference type="GeneID" id="30032288"/>
<dbReference type="AlphaFoldDB" id="A0A1A0HFN5"/>
<dbReference type="STRING" id="869754.A0A1A0HFN5"/>
<dbReference type="InterPro" id="IPR004000">
    <property type="entry name" value="Actin"/>
</dbReference>
<dbReference type="InterPro" id="IPR043129">
    <property type="entry name" value="ATPase_NBD"/>
</dbReference>
<dbReference type="Pfam" id="PF00022">
    <property type="entry name" value="Actin"/>
    <property type="match status" value="1"/>
</dbReference>
<dbReference type="OrthoDB" id="74201at2759"/>
<dbReference type="Gene3D" id="3.30.420.40">
    <property type="match status" value="2"/>
</dbReference>
<evidence type="ECO:0000313" key="3">
    <source>
        <dbReference type="Proteomes" id="UP000092555"/>
    </source>
</evidence>
<dbReference type="RefSeq" id="XP_018713188.1">
    <property type="nucleotide sequence ID" value="XM_018859313.1"/>
</dbReference>
<comment type="caution">
    <text evidence="2">The sequence shown here is derived from an EMBL/GenBank/DDBJ whole genome shotgun (WGS) entry which is preliminary data.</text>
</comment>
<proteinExistence type="inferred from homology"/>
<dbReference type="PANTHER" id="PTHR11937">
    <property type="entry name" value="ACTIN"/>
    <property type="match status" value="1"/>
</dbReference>